<reference evidence="3 4" key="1">
    <citation type="journal article" date="2019" name="Environ. Microbiol.">
        <title>Species interactions and distinct microbial communities in high Arctic permafrost affected cryosols are associated with the CH4 and CO2 gas fluxes.</title>
        <authorList>
            <person name="Altshuler I."/>
            <person name="Hamel J."/>
            <person name="Turney S."/>
            <person name="Magnuson E."/>
            <person name="Levesque R."/>
            <person name="Greer C."/>
            <person name="Whyte L.G."/>
        </authorList>
    </citation>
    <scope>NUCLEOTIDE SEQUENCE [LARGE SCALE GENOMIC DNA]</scope>
    <source>
        <strain evidence="3 4">E3</strain>
    </source>
</reference>
<dbReference type="AlphaFoldDB" id="A0A502GQ03"/>
<dbReference type="Proteomes" id="UP000317933">
    <property type="component" value="Unassembled WGS sequence"/>
</dbReference>
<comment type="caution">
    <text evidence="3">The sequence shown here is derived from an EMBL/GenBank/DDBJ whole genome shotgun (WGS) entry which is preliminary data.</text>
</comment>
<dbReference type="PROSITE" id="PS50110">
    <property type="entry name" value="RESPONSE_REGULATORY"/>
    <property type="match status" value="1"/>
</dbReference>
<dbReference type="SUPFAM" id="SSF52172">
    <property type="entry name" value="CheY-like"/>
    <property type="match status" value="1"/>
</dbReference>
<protein>
    <submittedName>
        <fullName evidence="3">Response regulator</fullName>
    </submittedName>
</protein>
<feature type="domain" description="Response regulatory" evidence="2">
    <location>
        <begin position="1"/>
        <end position="73"/>
    </location>
</feature>
<dbReference type="InterPro" id="IPR011006">
    <property type="entry name" value="CheY-like_superfamily"/>
</dbReference>
<proteinExistence type="predicted"/>
<gene>
    <name evidence="3" type="ORF">EAH78_31995</name>
</gene>
<sequence>MDNSLDAFTKIEKLNPGLIILDIGLPSIDGLSIINRMSTQNSPVKIIVLTAQESDHLAIRCMEMGGNVSSTKY</sequence>
<dbReference type="GO" id="GO:0000160">
    <property type="term" value="P:phosphorelay signal transduction system"/>
    <property type="evidence" value="ECO:0007669"/>
    <property type="project" value="InterPro"/>
</dbReference>
<dbReference type="EMBL" id="RCZE01000032">
    <property type="protein sequence ID" value="TPG63835.1"/>
    <property type="molecule type" value="Genomic_DNA"/>
</dbReference>
<keyword evidence="1" id="KW-0597">Phosphoprotein</keyword>
<evidence type="ECO:0000256" key="1">
    <source>
        <dbReference type="PROSITE-ProRule" id="PRU00169"/>
    </source>
</evidence>
<organism evidence="3 4">
    <name type="scientific">Pseudomonas arsenicoxydans</name>
    <dbReference type="NCBI Taxonomy" id="702115"/>
    <lineage>
        <taxon>Bacteria</taxon>
        <taxon>Pseudomonadati</taxon>
        <taxon>Pseudomonadota</taxon>
        <taxon>Gammaproteobacteria</taxon>
        <taxon>Pseudomonadales</taxon>
        <taxon>Pseudomonadaceae</taxon>
        <taxon>Pseudomonas</taxon>
    </lineage>
</organism>
<evidence type="ECO:0000313" key="3">
    <source>
        <dbReference type="EMBL" id="TPG63835.1"/>
    </source>
</evidence>
<dbReference type="Gene3D" id="3.40.50.2300">
    <property type="match status" value="1"/>
</dbReference>
<evidence type="ECO:0000313" key="4">
    <source>
        <dbReference type="Proteomes" id="UP000317933"/>
    </source>
</evidence>
<accession>A0A502GQ03</accession>
<evidence type="ECO:0000259" key="2">
    <source>
        <dbReference type="PROSITE" id="PS50110"/>
    </source>
</evidence>
<name>A0A502GQ03_9PSED</name>
<feature type="modified residue" description="4-aspartylphosphate" evidence="1">
    <location>
        <position position="22"/>
    </location>
</feature>
<dbReference type="Pfam" id="PF00072">
    <property type="entry name" value="Response_reg"/>
    <property type="match status" value="1"/>
</dbReference>
<dbReference type="InterPro" id="IPR001789">
    <property type="entry name" value="Sig_transdc_resp-reg_receiver"/>
</dbReference>